<organism evidence="1 2">
    <name type="scientific">Danaus chrysippus</name>
    <name type="common">African queen</name>
    <dbReference type="NCBI Taxonomy" id="151541"/>
    <lineage>
        <taxon>Eukaryota</taxon>
        <taxon>Metazoa</taxon>
        <taxon>Ecdysozoa</taxon>
        <taxon>Arthropoda</taxon>
        <taxon>Hexapoda</taxon>
        <taxon>Insecta</taxon>
        <taxon>Pterygota</taxon>
        <taxon>Neoptera</taxon>
        <taxon>Endopterygota</taxon>
        <taxon>Lepidoptera</taxon>
        <taxon>Glossata</taxon>
        <taxon>Ditrysia</taxon>
        <taxon>Papilionoidea</taxon>
        <taxon>Nymphalidae</taxon>
        <taxon>Danainae</taxon>
        <taxon>Danaini</taxon>
        <taxon>Danaina</taxon>
        <taxon>Danaus</taxon>
        <taxon>Anosia</taxon>
    </lineage>
</organism>
<evidence type="ECO:0000313" key="2">
    <source>
        <dbReference type="Proteomes" id="UP000789524"/>
    </source>
</evidence>
<proteinExistence type="predicted"/>
<protein>
    <submittedName>
        <fullName evidence="1">(African queen) hypothetical protein</fullName>
    </submittedName>
</protein>
<dbReference type="Proteomes" id="UP000789524">
    <property type="component" value="Unassembled WGS sequence"/>
</dbReference>
<gene>
    <name evidence="1" type="ORF">DCHRY22_LOCUS15472</name>
</gene>
<dbReference type="AlphaFoldDB" id="A0A8J2RDS4"/>
<keyword evidence="2" id="KW-1185">Reference proteome</keyword>
<sequence>MKRRLGLKETLHEQQLYRSITNTTMYNKQRVNRQSRVYGVMEMYERLADRCWDTEHSPLIYVEDDLNDNDNILLTSLLPRDCLLHQTEKNNSHNMITNKESEDS</sequence>
<accession>A0A8J2RDS4</accession>
<name>A0A8J2RDS4_9NEOP</name>
<evidence type="ECO:0000313" key="1">
    <source>
        <dbReference type="EMBL" id="CAG9584978.1"/>
    </source>
</evidence>
<dbReference type="EMBL" id="CAKASE010000082">
    <property type="protein sequence ID" value="CAG9584978.1"/>
    <property type="molecule type" value="Genomic_DNA"/>
</dbReference>
<reference evidence="1" key="1">
    <citation type="submission" date="2021-09" db="EMBL/GenBank/DDBJ databases">
        <authorList>
            <person name="Martin H S."/>
        </authorList>
    </citation>
    <scope>NUCLEOTIDE SEQUENCE</scope>
</reference>
<comment type="caution">
    <text evidence="1">The sequence shown here is derived from an EMBL/GenBank/DDBJ whole genome shotgun (WGS) entry which is preliminary data.</text>
</comment>